<proteinExistence type="predicted"/>
<dbReference type="GO" id="GO:0016760">
    <property type="term" value="F:cellulose synthase (UDP-forming) activity"/>
    <property type="evidence" value="ECO:0007669"/>
    <property type="project" value="InterPro"/>
</dbReference>
<dbReference type="InterPro" id="IPR005150">
    <property type="entry name" value="Cellulose_synth"/>
</dbReference>
<evidence type="ECO:0000256" key="9">
    <source>
        <dbReference type="ARBA" id="ARBA00022989"/>
    </source>
</evidence>
<accession>D7M6Z5</accession>
<feature type="transmembrane region" description="Helical" evidence="11">
    <location>
        <begin position="30"/>
        <end position="53"/>
    </location>
</feature>
<keyword evidence="3" id="KW-0396">Initiation factor</keyword>
<reference evidence="13" key="1">
    <citation type="journal article" date="2011" name="Nat. Genet.">
        <title>The Arabidopsis lyrata genome sequence and the basis of rapid genome size change.</title>
        <authorList>
            <person name="Hu T.T."/>
            <person name="Pattyn P."/>
            <person name="Bakker E.G."/>
            <person name="Cao J."/>
            <person name="Cheng J.-F."/>
            <person name="Clark R.M."/>
            <person name="Fahlgren N."/>
            <person name="Fawcett J.A."/>
            <person name="Grimwood J."/>
            <person name="Gundlach H."/>
            <person name="Haberer G."/>
            <person name="Hollister J.D."/>
            <person name="Ossowski S."/>
            <person name="Ottilar R.P."/>
            <person name="Salamov A.A."/>
            <person name="Schneeberger K."/>
            <person name="Spannagl M."/>
            <person name="Wang X."/>
            <person name="Yang L."/>
            <person name="Nasrallah M.E."/>
            <person name="Bergelson J."/>
            <person name="Carrington J.C."/>
            <person name="Gaut B.S."/>
            <person name="Schmutz J."/>
            <person name="Mayer K.F.X."/>
            <person name="Van de Peer Y."/>
            <person name="Grigoriev I.V."/>
            <person name="Nordborg M."/>
            <person name="Weigel D."/>
            <person name="Guo Y.-L."/>
        </authorList>
    </citation>
    <scope>NUCLEOTIDE SEQUENCE [LARGE SCALE GENOMIC DNA]</scope>
    <source>
        <strain evidence="13">cv. MN47</strain>
    </source>
</reference>
<evidence type="ECO:0000256" key="6">
    <source>
        <dbReference type="ARBA" id="ARBA00022692"/>
    </source>
</evidence>
<keyword evidence="6 11" id="KW-0812">Transmembrane</keyword>
<dbReference type="GO" id="GO:0031369">
    <property type="term" value="F:translation initiation factor binding"/>
    <property type="evidence" value="ECO:0007669"/>
    <property type="project" value="InterPro"/>
</dbReference>
<evidence type="ECO:0000313" key="13">
    <source>
        <dbReference type="Proteomes" id="UP000008694"/>
    </source>
</evidence>
<evidence type="ECO:0000313" key="12">
    <source>
        <dbReference type="EMBL" id="EFH50713.1"/>
    </source>
</evidence>
<dbReference type="GO" id="GO:0005852">
    <property type="term" value="C:eukaryotic translation initiation factor 3 complex"/>
    <property type="evidence" value="ECO:0007669"/>
    <property type="project" value="InterPro"/>
</dbReference>
<keyword evidence="5" id="KW-0808">Transferase</keyword>
<dbReference type="GO" id="GO:0016020">
    <property type="term" value="C:membrane"/>
    <property type="evidence" value="ECO:0007669"/>
    <property type="project" value="InterPro"/>
</dbReference>
<sequence>MSHIFSVNMFNQFDRWMNVTEWMPPQTKPYVYVSEVCVIFMTLATSVFLIEMYGCTLKTYQLRQVLWNDARQKKPGSANKRLRFDMQYWEENCAGSSLGTNLVSFQKQTGTVCGGDDTFTYLMRYQHTMVKLVDFLLGEKYMVTYHSQGLNNQRDAIQTQESGFQEELPEINSLTVIAQISLKWELKDPLKRKQLIHACKAEFARKWITFCKKFNIEHRALEFYFSKKLHRVLVGHDPAYISQGETGNKSIPTTAMKVT</sequence>
<evidence type="ECO:0000256" key="8">
    <source>
        <dbReference type="ARBA" id="ARBA00022917"/>
    </source>
</evidence>
<name>D7M6Z5_ARALL</name>
<dbReference type="HOGENOM" id="CLU_1074946_0_0_1"/>
<protein>
    <submittedName>
        <fullName evidence="12">Predicted protein</fullName>
    </submittedName>
</protein>
<dbReference type="PANTHER" id="PTHR14068">
    <property type="entry name" value="EUKARYOTIC TRANSLATION INITIATION FACTOR 3 EIF3 -RELATED"/>
    <property type="match status" value="1"/>
</dbReference>
<evidence type="ECO:0000256" key="1">
    <source>
        <dbReference type="ARBA" id="ARBA00004308"/>
    </source>
</evidence>
<comment type="subcellular location">
    <subcellularLocation>
        <location evidence="1">Endomembrane system</location>
    </subcellularLocation>
</comment>
<keyword evidence="10 11" id="KW-0472">Membrane</keyword>
<dbReference type="InterPro" id="IPR011400">
    <property type="entry name" value="EIF3B"/>
</dbReference>
<evidence type="ECO:0000256" key="7">
    <source>
        <dbReference type="ARBA" id="ARBA00022884"/>
    </source>
</evidence>
<organism evidence="13">
    <name type="scientific">Arabidopsis lyrata subsp. lyrata</name>
    <name type="common">Lyre-leaved rock-cress</name>
    <dbReference type="NCBI Taxonomy" id="81972"/>
    <lineage>
        <taxon>Eukaryota</taxon>
        <taxon>Viridiplantae</taxon>
        <taxon>Streptophyta</taxon>
        <taxon>Embryophyta</taxon>
        <taxon>Tracheophyta</taxon>
        <taxon>Spermatophyta</taxon>
        <taxon>Magnoliopsida</taxon>
        <taxon>eudicotyledons</taxon>
        <taxon>Gunneridae</taxon>
        <taxon>Pentapetalae</taxon>
        <taxon>rosids</taxon>
        <taxon>malvids</taxon>
        <taxon>Brassicales</taxon>
        <taxon>Brassicaceae</taxon>
        <taxon>Camelineae</taxon>
        <taxon>Arabidopsis</taxon>
    </lineage>
</organism>
<dbReference type="PANTHER" id="PTHR14068:SF0">
    <property type="entry name" value="EUKARYOTIC TRANSLATION INITIATION FACTOR 3 SUBUNIT B"/>
    <property type="match status" value="1"/>
</dbReference>
<dbReference type="Pfam" id="PF03552">
    <property type="entry name" value="Cellulose_synt"/>
    <property type="match status" value="1"/>
</dbReference>
<evidence type="ECO:0000256" key="4">
    <source>
        <dbReference type="ARBA" id="ARBA00022676"/>
    </source>
</evidence>
<evidence type="ECO:0000256" key="10">
    <source>
        <dbReference type="ARBA" id="ARBA00023136"/>
    </source>
</evidence>
<dbReference type="Proteomes" id="UP000008694">
    <property type="component" value="Unassembled WGS sequence"/>
</dbReference>
<dbReference type="GO" id="GO:0003723">
    <property type="term" value="F:RNA binding"/>
    <property type="evidence" value="ECO:0007669"/>
    <property type="project" value="UniProtKB-KW"/>
</dbReference>
<dbReference type="GO" id="GO:0030244">
    <property type="term" value="P:cellulose biosynthetic process"/>
    <property type="evidence" value="ECO:0007669"/>
    <property type="project" value="InterPro"/>
</dbReference>
<evidence type="ECO:0000256" key="3">
    <source>
        <dbReference type="ARBA" id="ARBA00022540"/>
    </source>
</evidence>
<keyword evidence="2" id="KW-0963">Cytoplasm</keyword>
<dbReference type="AlphaFoldDB" id="D7M6Z5"/>
<dbReference type="Gramene" id="Al_scaffold_0006_2821">
    <property type="protein sequence ID" value="Al_scaffold_0006_2821"/>
    <property type="gene ID" value="Al_scaffold_0006_2821"/>
</dbReference>
<keyword evidence="9 11" id="KW-1133">Transmembrane helix</keyword>
<evidence type="ECO:0000256" key="5">
    <source>
        <dbReference type="ARBA" id="ARBA00022679"/>
    </source>
</evidence>
<evidence type="ECO:0000256" key="11">
    <source>
        <dbReference type="SAM" id="Phobius"/>
    </source>
</evidence>
<dbReference type="STRING" id="81972.D7M6Z5"/>
<evidence type="ECO:0000256" key="2">
    <source>
        <dbReference type="ARBA" id="ARBA00022490"/>
    </source>
</evidence>
<dbReference type="GO" id="GO:0012505">
    <property type="term" value="C:endomembrane system"/>
    <property type="evidence" value="ECO:0007669"/>
    <property type="project" value="UniProtKB-SubCell"/>
</dbReference>
<keyword evidence="8" id="KW-0648">Protein biosynthesis</keyword>
<dbReference type="GO" id="GO:0003743">
    <property type="term" value="F:translation initiation factor activity"/>
    <property type="evidence" value="ECO:0007669"/>
    <property type="project" value="UniProtKB-KW"/>
</dbReference>
<dbReference type="eggNOG" id="KOG2314">
    <property type="taxonomic scope" value="Eukaryota"/>
</dbReference>
<gene>
    <name evidence="12" type="ORF">ARALYDRAFT_662756</name>
</gene>
<keyword evidence="7" id="KW-0694">RNA-binding</keyword>
<keyword evidence="13" id="KW-1185">Reference proteome</keyword>
<keyword evidence="4" id="KW-0328">Glycosyltransferase</keyword>
<dbReference type="EMBL" id="GL348718">
    <property type="protein sequence ID" value="EFH50713.1"/>
    <property type="molecule type" value="Genomic_DNA"/>
</dbReference>